<name>A0A5B7JZW0_PORTR</name>
<dbReference type="EMBL" id="VSRR010120350">
    <property type="protein sequence ID" value="MPC99876.1"/>
    <property type="molecule type" value="Genomic_DNA"/>
</dbReference>
<comment type="caution">
    <text evidence="2">The sequence shown here is derived from an EMBL/GenBank/DDBJ whole genome shotgun (WGS) entry which is preliminary data.</text>
</comment>
<reference evidence="2 3" key="1">
    <citation type="submission" date="2019-05" db="EMBL/GenBank/DDBJ databases">
        <title>Another draft genome of Portunus trituberculatus and its Hox gene families provides insights of decapod evolution.</title>
        <authorList>
            <person name="Jeong J.-H."/>
            <person name="Song I."/>
            <person name="Kim S."/>
            <person name="Choi T."/>
            <person name="Kim D."/>
            <person name="Ryu S."/>
            <person name="Kim W."/>
        </authorList>
    </citation>
    <scope>NUCLEOTIDE SEQUENCE [LARGE SCALE GENOMIC DNA]</scope>
    <source>
        <tissue evidence="2">Muscle</tissue>
    </source>
</reference>
<protein>
    <submittedName>
        <fullName evidence="2">Uncharacterized protein</fullName>
    </submittedName>
</protein>
<keyword evidence="1" id="KW-0732">Signal</keyword>
<evidence type="ECO:0000313" key="3">
    <source>
        <dbReference type="Proteomes" id="UP000324222"/>
    </source>
</evidence>
<organism evidence="2 3">
    <name type="scientific">Portunus trituberculatus</name>
    <name type="common">Swimming crab</name>
    <name type="synonym">Neptunus trituberculatus</name>
    <dbReference type="NCBI Taxonomy" id="210409"/>
    <lineage>
        <taxon>Eukaryota</taxon>
        <taxon>Metazoa</taxon>
        <taxon>Ecdysozoa</taxon>
        <taxon>Arthropoda</taxon>
        <taxon>Crustacea</taxon>
        <taxon>Multicrustacea</taxon>
        <taxon>Malacostraca</taxon>
        <taxon>Eumalacostraca</taxon>
        <taxon>Eucarida</taxon>
        <taxon>Decapoda</taxon>
        <taxon>Pleocyemata</taxon>
        <taxon>Brachyura</taxon>
        <taxon>Eubrachyura</taxon>
        <taxon>Portunoidea</taxon>
        <taxon>Portunidae</taxon>
        <taxon>Portuninae</taxon>
        <taxon>Portunus</taxon>
    </lineage>
</organism>
<evidence type="ECO:0000313" key="2">
    <source>
        <dbReference type="EMBL" id="MPC99876.1"/>
    </source>
</evidence>
<keyword evidence="3" id="KW-1185">Reference proteome</keyword>
<accession>A0A5B7JZW0</accession>
<sequence length="75" mass="8569">MILLPPTFKRIDSLLFLLRSGLFTFLPCAGSFSQARDAHEDLDSSFYDTLLPAVPYRAVPPEPYQMIVTKGKFMW</sequence>
<evidence type="ECO:0000256" key="1">
    <source>
        <dbReference type="SAM" id="SignalP"/>
    </source>
</evidence>
<dbReference type="AlphaFoldDB" id="A0A5B7JZW0"/>
<dbReference type="Proteomes" id="UP000324222">
    <property type="component" value="Unassembled WGS sequence"/>
</dbReference>
<feature type="chain" id="PRO_5023090213" evidence="1">
    <location>
        <begin position="31"/>
        <end position="75"/>
    </location>
</feature>
<proteinExistence type="predicted"/>
<feature type="signal peptide" evidence="1">
    <location>
        <begin position="1"/>
        <end position="30"/>
    </location>
</feature>
<gene>
    <name evidence="2" type="ORF">E2C01_095321</name>
</gene>